<dbReference type="InterPro" id="IPR003789">
    <property type="entry name" value="Asn/Gln_tRNA_amidoTrase-B-like"/>
</dbReference>
<dbReference type="PANTHER" id="PTHR28055">
    <property type="entry name" value="ALTERED INHERITANCE OF MITOCHONDRIA PROTEIN 41, MITOCHONDRIAL"/>
    <property type="match status" value="1"/>
</dbReference>
<proteinExistence type="predicted"/>
<dbReference type="EMBL" id="JAGIBU010000001">
    <property type="protein sequence ID" value="MBS7823852.1"/>
    <property type="molecule type" value="Genomic_DNA"/>
</dbReference>
<dbReference type="RefSeq" id="WP_008314659.1">
    <property type="nucleotide sequence ID" value="NZ_JAGIBR010000001.1"/>
</dbReference>
<dbReference type="Proteomes" id="UP000680020">
    <property type="component" value="Unassembled WGS sequence"/>
</dbReference>
<evidence type="ECO:0000313" key="1">
    <source>
        <dbReference type="EMBL" id="MBS7823852.1"/>
    </source>
</evidence>
<dbReference type="Gene3D" id="1.10.1510.10">
    <property type="entry name" value="Uncharacterised protein YqeY/AIM41 PF09424, N-terminal domain"/>
    <property type="match status" value="1"/>
</dbReference>
<accession>A0AB35BX70</accession>
<dbReference type="GO" id="GO:0016884">
    <property type="term" value="F:carbon-nitrogen ligase activity, with glutamine as amido-N-donor"/>
    <property type="evidence" value="ECO:0007669"/>
    <property type="project" value="InterPro"/>
</dbReference>
<protein>
    <submittedName>
        <fullName evidence="1">GatB/YqeY domain-containing protein</fullName>
    </submittedName>
</protein>
<sequence length="148" mass="16519">MSLKARIMEDIKTAMREKNKEKLATLRLISAEIKQVEVDQRIEMDDAAVTAVLVRMVKQRKESIDQFQKADRLDLVAQEESELSIIMPYLPEQMSQEDVEAAISEAIKATGALTMKDMGKVMGMLKPQLEGKADMGVVSKLLKAALNP</sequence>
<gene>
    <name evidence="1" type="ORF">J7561_01385</name>
</gene>
<dbReference type="Pfam" id="PF09424">
    <property type="entry name" value="YqeY"/>
    <property type="match status" value="1"/>
</dbReference>
<name>A0AB35BX70_9GAMM</name>
<evidence type="ECO:0000313" key="2">
    <source>
        <dbReference type="Proteomes" id="UP000680020"/>
    </source>
</evidence>
<dbReference type="InterPro" id="IPR042184">
    <property type="entry name" value="YqeY/Aim41_N"/>
</dbReference>
<dbReference type="AlphaFoldDB" id="A0AB35BX70"/>
<dbReference type="PANTHER" id="PTHR28055:SF1">
    <property type="entry name" value="ALTERED INHERITANCE OF MITOCHONDRIA PROTEIN 41, MITOCHONDRIAL"/>
    <property type="match status" value="1"/>
</dbReference>
<dbReference type="SUPFAM" id="SSF89095">
    <property type="entry name" value="GatB/YqeY motif"/>
    <property type="match status" value="1"/>
</dbReference>
<dbReference type="Gene3D" id="1.10.10.410">
    <property type="match status" value="1"/>
</dbReference>
<organism evidence="1 2">
    <name type="scientific">Wohlfahrtiimonas chitiniclastica</name>
    <dbReference type="NCBI Taxonomy" id="400946"/>
    <lineage>
        <taxon>Bacteria</taxon>
        <taxon>Pseudomonadati</taxon>
        <taxon>Pseudomonadota</taxon>
        <taxon>Gammaproteobacteria</taxon>
        <taxon>Cardiobacteriales</taxon>
        <taxon>Ignatzschineriaceae</taxon>
        <taxon>Wohlfahrtiimonas</taxon>
    </lineage>
</organism>
<dbReference type="InterPro" id="IPR019004">
    <property type="entry name" value="YqeY/Aim41"/>
</dbReference>
<reference evidence="1" key="1">
    <citation type="submission" date="2021-03" db="EMBL/GenBank/DDBJ databases">
        <title>Identification and antibiotic profiling of Wohlfahrtiimonas chitiniclastica, an underestimated human pathogen.</title>
        <authorList>
            <person name="Kopf A."/>
            <person name="Bunk B."/>
            <person name="Coldewey S."/>
            <person name="Gunzer F."/>
            <person name="Riedel T."/>
            <person name="Schroettner P."/>
        </authorList>
    </citation>
    <scope>NUCLEOTIDE SEQUENCE</scope>
    <source>
        <strain evidence="1">DSM 100917</strain>
    </source>
</reference>
<dbReference type="InterPro" id="IPR023168">
    <property type="entry name" value="GatB_Yqey_C_2"/>
</dbReference>
<comment type="caution">
    <text evidence="1">The sequence shown here is derived from an EMBL/GenBank/DDBJ whole genome shotgun (WGS) entry which is preliminary data.</text>
</comment>